<name>A0A5R8WTM7_9BACT</name>
<dbReference type="AlphaFoldDB" id="A0A5R8WTM7"/>
<keyword evidence="3" id="KW-1185">Reference proteome</keyword>
<gene>
    <name evidence="2" type="ORF">FDY95_09010</name>
</gene>
<evidence type="ECO:0000259" key="1">
    <source>
        <dbReference type="Pfam" id="PF07883"/>
    </source>
</evidence>
<dbReference type="Proteomes" id="UP000305517">
    <property type="component" value="Unassembled WGS sequence"/>
</dbReference>
<dbReference type="SUPFAM" id="SSF51182">
    <property type="entry name" value="RmlC-like cupins"/>
    <property type="match status" value="1"/>
</dbReference>
<dbReference type="InterPro" id="IPR053146">
    <property type="entry name" value="QDO-like"/>
</dbReference>
<comment type="caution">
    <text evidence="2">The sequence shown here is derived from an EMBL/GenBank/DDBJ whole genome shotgun (WGS) entry which is preliminary data.</text>
</comment>
<dbReference type="PANTHER" id="PTHR36440:SF1">
    <property type="entry name" value="PUTATIVE (AFU_ORTHOLOGUE AFUA_8G07350)-RELATED"/>
    <property type="match status" value="1"/>
</dbReference>
<dbReference type="Pfam" id="PF07883">
    <property type="entry name" value="Cupin_2"/>
    <property type="match status" value="1"/>
</dbReference>
<accession>A0A5R8WTM7</accession>
<protein>
    <submittedName>
        <fullName evidence="2">Cupin domain-containing protein</fullName>
    </submittedName>
</protein>
<organism evidence="2 3">
    <name type="scientific">Hymenobacter jeollabukensis</name>
    <dbReference type="NCBI Taxonomy" id="2025313"/>
    <lineage>
        <taxon>Bacteria</taxon>
        <taxon>Pseudomonadati</taxon>
        <taxon>Bacteroidota</taxon>
        <taxon>Cytophagia</taxon>
        <taxon>Cytophagales</taxon>
        <taxon>Hymenobacteraceae</taxon>
        <taxon>Hymenobacter</taxon>
    </lineage>
</organism>
<evidence type="ECO:0000313" key="3">
    <source>
        <dbReference type="Proteomes" id="UP000305517"/>
    </source>
</evidence>
<dbReference type="InterPro" id="IPR013096">
    <property type="entry name" value="Cupin_2"/>
</dbReference>
<dbReference type="EMBL" id="VAJM01000003">
    <property type="protein sequence ID" value="TLM94147.1"/>
    <property type="molecule type" value="Genomic_DNA"/>
</dbReference>
<proteinExistence type="predicted"/>
<feature type="domain" description="Cupin type-2" evidence="1">
    <location>
        <begin position="42"/>
        <end position="108"/>
    </location>
</feature>
<evidence type="ECO:0000313" key="2">
    <source>
        <dbReference type="EMBL" id="TLM94147.1"/>
    </source>
</evidence>
<sequence>MHTPTLHASPSPENTRAIPGAVFHFLARGSQTQGRFALLQIQVQPGAEPPAHTHSREDESYFIQSGHVRYHIGEQTVDARAGDYVYLPQDVPHTFQVLSESAQVLMWISPAGLDQWFWDHSAPAPEGQALPLPQGPPPQEAIAEFVRTLGDYGVQMLPPGAPIGSSPAAAQPALILH</sequence>
<dbReference type="OrthoDB" id="1423961at2"/>
<dbReference type="InterPro" id="IPR014710">
    <property type="entry name" value="RmlC-like_jellyroll"/>
</dbReference>
<dbReference type="RefSeq" id="WP_138076922.1">
    <property type="nucleotide sequence ID" value="NZ_VAJM01000003.1"/>
</dbReference>
<reference evidence="2 3" key="1">
    <citation type="submission" date="2019-05" db="EMBL/GenBank/DDBJ databases">
        <title>Hymenobacter edaphi sp. nov., isolated from abandoned arsenic-contaminated farmland soil.</title>
        <authorList>
            <person name="Nie L."/>
        </authorList>
    </citation>
    <scope>NUCLEOTIDE SEQUENCE [LARGE SCALE GENOMIC DNA]</scope>
    <source>
        <strain evidence="2 3">1-3-3-8</strain>
    </source>
</reference>
<dbReference type="Gene3D" id="2.60.120.10">
    <property type="entry name" value="Jelly Rolls"/>
    <property type="match status" value="1"/>
</dbReference>
<dbReference type="InterPro" id="IPR011051">
    <property type="entry name" value="RmlC_Cupin_sf"/>
</dbReference>
<dbReference type="PANTHER" id="PTHR36440">
    <property type="entry name" value="PUTATIVE (AFU_ORTHOLOGUE AFUA_8G07350)-RELATED"/>
    <property type="match status" value="1"/>
</dbReference>